<organism evidence="1 2">
    <name type="scientific">Zooshikella harenae</name>
    <dbReference type="NCBI Taxonomy" id="2827238"/>
    <lineage>
        <taxon>Bacteria</taxon>
        <taxon>Pseudomonadati</taxon>
        <taxon>Pseudomonadota</taxon>
        <taxon>Gammaproteobacteria</taxon>
        <taxon>Oceanospirillales</taxon>
        <taxon>Zooshikellaceae</taxon>
        <taxon>Zooshikella</taxon>
    </lineage>
</organism>
<protein>
    <recommendedName>
        <fullName evidence="3">GNAT family N-acetyltransferase</fullName>
    </recommendedName>
</protein>
<comment type="caution">
    <text evidence="1">The sequence shown here is derived from an EMBL/GenBank/DDBJ whole genome shotgun (WGS) entry which is preliminary data.</text>
</comment>
<evidence type="ECO:0008006" key="3">
    <source>
        <dbReference type="Google" id="ProtNLM"/>
    </source>
</evidence>
<dbReference type="RefSeq" id="WP_215819599.1">
    <property type="nucleotide sequence ID" value="NZ_JAGSOY010000019.1"/>
</dbReference>
<gene>
    <name evidence="1" type="ORF">KCG35_10255</name>
</gene>
<evidence type="ECO:0000313" key="2">
    <source>
        <dbReference type="Proteomes" id="UP000690515"/>
    </source>
</evidence>
<dbReference type="EMBL" id="JAGSOY010000019">
    <property type="protein sequence ID" value="MBU2711441.1"/>
    <property type="molecule type" value="Genomic_DNA"/>
</dbReference>
<reference evidence="1 2" key="1">
    <citation type="submission" date="2021-04" db="EMBL/GenBank/DDBJ databases">
        <authorList>
            <person name="Pira H."/>
            <person name="Risdian C."/>
            <person name="Wink J."/>
        </authorList>
    </citation>
    <scope>NUCLEOTIDE SEQUENCE [LARGE SCALE GENOMIC DNA]</scope>
    <source>
        <strain evidence="1 2">WH53</strain>
    </source>
</reference>
<proteinExistence type="predicted"/>
<keyword evidence="2" id="KW-1185">Reference proteome</keyword>
<accession>A0ABS5ZBK1</accession>
<name>A0ABS5ZBK1_9GAMM</name>
<sequence>MAEVTLYDRESVVHLRFPNTRAGQLAADYFLPIVKNGTRNYIDNVDQPLLIAKVDNEVVPLVINNGEQDRCYLTSPIAYYIHYVADFISTINQKSLRISLQLLIYGLKHIFGLLKLNRVVYVNNWLLPTGPFLALERKQVESLIKKLSCQFPQHAIVFKGCTETAHEQLKRMAETGLLKIVHRQVYTWDQSTVEDINLSTAKQRRTFKTDQKFLKNTPYQLSCMNGKHVEKLDYSQALSNLYRELYVKKYSRYSLQYNERWFQHTLTSECFNFVGFFNKASEQTLEGFISYYKSEQQLISSLVGHQTLEAKDTGLYRCSISYLCKQSKEENLPVNLSSGAGEFKRRRGAKPSFEFDFVYIDHLSKWQQFGWRLLALLYNTLAKKIFTTMKV</sequence>
<dbReference type="Proteomes" id="UP000690515">
    <property type="component" value="Unassembled WGS sequence"/>
</dbReference>
<evidence type="ECO:0000313" key="1">
    <source>
        <dbReference type="EMBL" id="MBU2711441.1"/>
    </source>
</evidence>